<evidence type="ECO:0000313" key="2">
    <source>
        <dbReference type="EMBL" id="KNE99078.1"/>
    </source>
</evidence>
<keyword evidence="3" id="KW-1185">Reference proteome</keyword>
<dbReference type="EMBL" id="AJIL01000050">
    <property type="protein sequence ID" value="KNE99078.1"/>
    <property type="molecule type" value="Genomic_DNA"/>
</dbReference>
<feature type="region of interest" description="Disordered" evidence="1">
    <location>
        <begin position="1"/>
        <end position="20"/>
    </location>
</feature>
<dbReference type="Proteomes" id="UP000054564">
    <property type="component" value="Unassembled WGS sequence"/>
</dbReference>
<dbReference type="AlphaFoldDB" id="A0A0L0VII9"/>
<name>A0A0L0VII9_9BASI</name>
<comment type="caution">
    <text evidence="2">The sequence shown here is derived from an EMBL/GenBank/DDBJ whole genome shotgun (WGS) entry which is preliminary data.</text>
</comment>
<evidence type="ECO:0000313" key="3">
    <source>
        <dbReference type="Proteomes" id="UP000054564"/>
    </source>
</evidence>
<gene>
    <name evidence="2" type="ORF">PSTG_07729</name>
</gene>
<dbReference type="OrthoDB" id="10304330at2759"/>
<evidence type="ECO:0000256" key="1">
    <source>
        <dbReference type="SAM" id="MobiDB-lite"/>
    </source>
</evidence>
<accession>A0A0L0VII9</accession>
<reference evidence="3" key="1">
    <citation type="submission" date="2014-03" db="EMBL/GenBank/DDBJ databases">
        <title>The Genome Sequence of Puccinia striiformis f. sp. tritici PST-78.</title>
        <authorList>
            <consortium name="The Broad Institute Genome Sequencing Platform"/>
            <person name="Cuomo C."/>
            <person name="Hulbert S."/>
            <person name="Chen X."/>
            <person name="Walker B."/>
            <person name="Young S.K."/>
            <person name="Zeng Q."/>
            <person name="Gargeya S."/>
            <person name="Fitzgerald M."/>
            <person name="Haas B."/>
            <person name="Abouelleil A."/>
            <person name="Alvarado L."/>
            <person name="Arachchi H.M."/>
            <person name="Berlin A.M."/>
            <person name="Chapman S.B."/>
            <person name="Goldberg J."/>
            <person name="Griggs A."/>
            <person name="Gujja S."/>
            <person name="Hansen M."/>
            <person name="Howarth C."/>
            <person name="Imamovic A."/>
            <person name="Larimer J."/>
            <person name="McCowan C."/>
            <person name="Montmayeur A."/>
            <person name="Murphy C."/>
            <person name="Neiman D."/>
            <person name="Pearson M."/>
            <person name="Priest M."/>
            <person name="Roberts A."/>
            <person name="Saif S."/>
            <person name="Shea T."/>
            <person name="Sisk P."/>
            <person name="Sykes S."/>
            <person name="Wortman J."/>
            <person name="Nusbaum C."/>
            <person name="Birren B."/>
        </authorList>
    </citation>
    <scope>NUCLEOTIDE SEQUENCE [LARGE SCALE GENOMIC DNA]</scope>
    <source>
        <strain evidence="3">race PST-78</strain>
    </source>
</reference>
<sequence length="296" mass="32681">MSGTCDEASHQSDFEAPSNSADAELSSANLEWLEGSYPPQYVFANPDAKLPSYLGSVLQPETSSEGANIALRSYVIIPHDIRTLVIVSPSDALGPLSTSKQRSSKALFALRIHGGSLFLYRRTMDCRNSNEDDPSKHILSEPVMEASLDKLFKKHRTSLEDWREIPKNNKGKYRLRTRKGLHTYKTCGNEKGWQLDSNNCLCLIDLESSRPRKLATFKPVSAAPSGCSGDLSIILSSVFNPEFCSILASDNEFFGLTGRLDVHEESLSKGVDEELLILTCAATYLLTQQSQSNTCH</sequence>
<protein>
    <submittedName>
        <fullName evidence="2">Uncharacterized protein</fullName>
    </submittedName>
</protein>
<proteinExistence type="predicted"/>
<organism evidence="2 3">
    <name type="scientific">Puccinia striiformis f. sp. tritici PST-78</name>
    <dbReference type="NCBI Taxonomy" id="1165861"/>
    <lineage>
        <taxon>Eukaryota</taxon>
        <taxon>Fungi</taxon>
        <taxon>Dikarya</taxon>
        <taxon>Basidiomycota</taxon>
        <taxon>Pucciniomycotina</taxon>
        <taxon>Pucciniomycetes</taxon>
        <taxon>Pucciniales</taxon>
        <taxon>Pucciniaceae</taxon>
        <taxon>Puccinia</taxon>
    </lineage>
</organism>